<dbReference type="GO" id="GO:0030170">
    <property type="term" value="F:pyridoxal phosphate binding"/>
    <property type="evidence" value="ECO:0007669"/>
    <property type="project" value="InterPro"/>
</dbReference>
<dbReference type="AlphaFoldDB" id="A0A428ZEA9"/>
<evidence type="ECO:0000256" key="3">
    <source>
        <dbReference type="ARBA" id="ARBA00022576"/>
    </source>
</evidence>
<dbReference type="Proteomes" id="UP000287547">
    <property type="component" value="Unassembled WGS sequence"/>
</dbReference>
<evidence type="ECO:0000313" key="8">
    <source>
        <dbReference type="Proteomes" id="UP000287547"/>
    </source>
</evidence>
<reference evidence="7 8" key="1">
    <citation type="submission" date="2018-05" db="EMBL/GenBank/DDBJ databases">
        <title>Evolution of GPA BGCs.</title>
        <authorList>
            <person name="Waglechner N."/>
            <person name="Wright G.D."/>
        </authorList>
    </citation>
    <scope>NUCLEOTIDE SEQUENCE [LARGE SCALE GENOMIC DNA]</scope>
    <source>
        <strain evidence="7 8">A82846</strain>
    </source>
</reference>
<dbReference type="EMBL" id="QHKI01000009">
    <property type="protein sequence ID" value="RSM86386.1"/>
    <property type="molecule type" value="Genomic_DNA"/>
</dbReference>
<feature type="domain" description="Aminotransferase class I/classII large" evidence="6">
    <location>
        <begin position="70"/>
        <end position="432"/>
    </location>
</feature>
<dbReference type="InterPro" id="IPR015421">
    <property type="entry name" value="PyrdxlP-dep_Trfase_major"/>
</dbReference>
<evidence type="ECO:0000256" key="2">
    <source>
        <dbReference type="ARBA" id="ARBA00007441"/>
    </source>
</evidence>
<evidence type="ECO:0000313" key="7">
    <source>
        <dbReference type="EMBL" id="RSM86386.1"/>
    </source>
</evidence>
<dbReference type="InterPro" id="IPR015422">
    <property type="entry name" value="PyrdxlP-dep_Trfase_small"/>
</dbReference>
<evidence type="ECO:0000256" key="4">
    <source>
        <dbReference type="ARBA" id="ARBA00022679"/>
    </source>
</evidence>
<gene>
    <name evidence="7" type="ORF">DMH04_14640</name>
</gene>
<proteinExistence type="inferred from homology"/>
<keyword evidence="4 7" id="KW-0808">Transferase</keyword>
<dbReference type="GO" id="GO:0006520">
    <property type="term" value="P:amino acid metabolic process"/>
    <property type="evidence" value="ECO:0007669"/>
    <property type="project" value="InterPro"/>
</dbReference>
<organism evidence="7 8">
    <name type="scientific">Kibdelosporangium aridum</name>
    <dbReference type="NCBI Taxonomy" id="2030"/>
    <lineage>
        <taxon>Bacteria</taxon>
        <taxon>Bacillati</taxon>
        <taxon>Actinomycetota</taxon>
        <taxon>Actinomycetes</taxon>
        <taxon>Pseudonocardiales</taxon>
        <taxon>Pseudonocardiaceae</taxon>
        <taxon>Kibdelosporangium</taxon>
    </lineage>
</organism>
<dbReference type="InterPro" id="IPR004839">
    <property type="entry name" value="Aminotransferase_I/II_large"/>
</dbReference>
<dbReference type="InterPro" id="IPR050596">
    <property type="entry name" value="AspAT/PAT-like"/>
</dbReference>
<comment type="similarity">
    <text evidence="2">Belongs to the class-I pyridoxal-phosphate-dependent aminotransferase family.</text>
</comment>
<comment type="cofactor">
    <cofactor evidence="1">
        <name>pyridoxal 5'-phosphate</name>
        <dbReference type="ChEBI" id="CHEBI:597326"/>
    </cofactor>
</comment>
<dbReference type="PANTHER" id="PTHR46383:SF1">
    <property type="entry name" value="ASPARTATE AMINOTRANSFERASE"/>
    <property type="match status" value="1"/>
</dbReference>
<dbReference type="Pfam" id="PF00155">
    <property type="entry name" value="Aminotran_1_2"/>
    <property type="match status" value="1"/>
</dbReference>
<dbReference type="OrthoDB" id="3469560at2"/>
<protein>
    <submittedName>
        <fullName evidence="7">Pyridoxal phosphate-dependent aminotransferase</fullName>
    </submittedName>
</protein>
<evidence type="ECO:0000259" key="6">
    <source>
        <dbReference type="Pfam" id="PF00155"/>
    </source>
</evidence>
<comment type="caution">
    <text evidence="7">The sequence shown here is derived from an EMBL/GenBank/DDBJ whole genome shotgun (WGS) entry which is preliminary data.</text>
</comment>
<name>A0A428ZEA9_KIBAR</name>
<keyword evidence="3 7" id="KW-0032">Aminotransferase</keyword>
<sequence>MPIPYQQVVADSALPTTFTDIALMHSYLDAGSPVGELIYLGFGETWTQVAPGLAATLARPLPRHAHGYVLSQYGLPALHEVLRAHIASTHRLPSCLRAGRDFEVAATSGGTRAAMFDFARLLQLDPATATPPGKIPVLVAPLPGWDYKGVVEPLGYRTRFLPLREGNGCQPSPEEFDHALDAVAADPGQQLALVAINAQHNPTGVNWHIDVVQHMVRASLRAGAAVLLDDAYFAVHDPGLVPTSALGLLLEELQDCPPAARRRWLAVRSLGKQFHCSGWGLGAATAHPDTLHALLNTVHLQRGFATAIPLQHAMATWLADPAAERFVDENNHAYAEKRTLVGALAEDVLGYPAGTVQLGECATFLRLRVPTSYQGTGESIEAFRQACLTRAGVLLGVDRWHARWPDGSTPDPPCFRVYLGPPAPVLEEALTRLAHAGLTYG</sequence>
<dbReference type="Gene3D" id="3.40.640.10">
    <property type="entry name" value="Type I PLP-dependent aspartate aminotransferase-like (Major domain)"/>
    <property type="match status" value="1"/>
</dbReference>
<accession>A0A428ZEA9</accession>
<keyword evidence="5" id="KW-0663">Pyridoxal phosphate</keyword>
<dbReference type="InterPro" id="IPR015424">
    <property type="entry name" value="PyrdxlP-dep_Trfase"/>
</dbReference>
<dbReference type="GO" id="GO:0008483">
    <property type="term" value="F:transaminase activity"/>
    <property type="evidence" value="ECO:0007669"/>
    <property type="project" value="UniProtKB-KW"/>
</dbReference>
<dbReference type="PANTHER" id="PTHR46383">
    <property type="entry name" value="ASPARTATE AMINOTRANSFERASE"/>
    <property type="match status" value="1"/>
</dbReference>
<dbReference type="CDD" id="cd00609">
    <property type="entry name" value="AAT_like"/>
    <property type="match status" value="1"/>
</dbReference>
<evidence type="ECO:0000256" key="5">
    <source>
        <dbReference type="ARBA" id="ARBA00022898"/>
    </source>
</evidence>
<dbReference type="SUPFAM" id="SSF53383">
    <property type="entry name" value="PLP-dependent transferases"/>
    <property type="match status" value="1"/>
</dbReference>
<dbReference type="RefSeq" id="WP_037256086.1">
    <property type="nucleotide sequence ID" value="NZ_QHKI01000009.1"/>
</dbReference>
<evidence type="ECO:0000256" key="1">
    <source>
        <dbReference type="ARBA" id="ARBA00001933"/>
    </source>
</evidence>
<dbReference type="Gene3D" id="3.90.1150.10">
    <property type="entry name" value="Aspartate Aminotransferase, domain 1"/>
    <property type="match status" value="1"/>
</dbReference>